<evidence type="ECO:0000256" key="13">
    <source>
        <dbReference type="RuleBase" id="RU367080"/>
    </source>
</evidence>
<keyword evidence="5 13" id="KW-0378">Hydrolase</keyword>
<evidence type="ECO:0000313" key="16">
    <source>
        <dbReference type="EMBL" id="NXQ33033.1"/>
    </source>
</evidence>
<evidence type="ECO:0000256" key="12">
    <source>
        <dbReference type="PROSITE-ProRule" id="PRU00812"/>
    </source>
</evidence>
<evidence type="ECO:0000256" key="9">
    <source>
        <dbReference type="ARBA" id="ARBA00045547"/>
    </source>
</evidence>
<sequence length="597" mass="66993">KPHRQHAGNKDSAAENNEDAAQRKTALEAALRKRVECERRALSIVVQLLEEDITEDFLLNCGKYITPSHYKDVVDERSIIKLCGYPLCQNKLENVLKQKYRISTKTNRVYNITERKCFCSNFCYRASKYFEAQISSSPVWMREEEKPPKIELLKERGRGPSGEEVKLRDEVIKASDIENCRISSDPCESGSHDTASDSSTDTEEGFISSVLPGSQSCSANSAEQMHRKSTLKKKHAQKAHASPKTEYADVVEVTEQLSDCKLGTEKEGYACAVHDEVTVPPSNNTAPGKSAASQVFENTCGSQIVFLGVSKRGAEHLKTLANSTEHKNPELKHPVNPKGSLLEVLRQTLMEWRTEETLKFLYGPNYTSLCSSECITSVSQETEELDEDDLDTADDLDTVAAGQSENSLNYSLPFTGSGGIVKPPVPSYEKLREETEFLELRVKEFYKGRCILAEEAATDAHAGEHPRKDKGNQVEDLTFPLVDSNAQMQIRKRIVLEKLRKALSAVLGPLQIASGDVYSELKNLVRTFQLTNRNIIHKMPEWTLIAIVLLSVLSPTTPLFKTTQTSPMYTQFLTTLLEELHFKNEDLESLTRIFRMD</sequence>
<keyword evidence="6 13" id="KW-0862">Zinc</keyword>
<dbReference type="EMBL" id="VWYE01021166">
    <property type="protein sequence ID" value="NXQ33033.1"/>
    <property type="molecule type" value="Genomic_DNA"/>
</dbReference>
<dbReference type="GO" id="GO:0043175">
    <property type="term" value="F:RNA polymerase core enzyme binding"/>
    <property type="evidence" value="ECO:0007669"/>
    <property type="project" value="UniProtKB-UniRule"/>
</dbReference>
<comment type="caution">
    <text evidence="16">The sequence shown here is derived from an EMBL/GenBank/DDBJ whole genome shotgun (WGS) entry which is preliminary data.</text>
</comment>
<dbReference type="InterPro" id="IPR039693">
    <property type="entry name" value="Rtr1/RPAP2"/>
</dbReference>
<feature type="region of interest" description="Disordered" evidence="14">
    <location>
        <begin position="1"/>
        <end position="21"/>
    </location>
</feature>
<evidence type="ECO:0000256" key="4">
    <source>
        <dbReference type="ARBA" id="ARBA00022771"/>
    </source>
</evidence>
<comment type="subcellular location">
    <subcellularLocation>
        <location evidence="1 13">Nucleus</location>
    </subcellularLocation>
</comment>
<comment type="similarity">
    <text evidence="2 12 13">Belongs to the RPAP2 family.</text>
</comment>
<evidence type="ECO:0000256" key="11">
    <source>
        <dbReference type="ARBA" id="ARBA00048336"/>
    </source>
</evidence>
<organism evidence="16 17">
    <name type="scientific">Alaudala cheleensis</name>
    <name type="common">Asian short-toed lark</name>
    <dbReference type="NCBI Taxonomy" id="670337"/>
    <lineage>
        <taxon>Eukaryota</taxon>
        <taxon>Metazoa</taxon>
        <taxon>Chordata</taxon>
        <taxon>Craniata</taxon>
        <taxon>Vertebrata</taxon>
        <taxon>Euteleostomi</taxon>
        <taxon>Archelosauria</taxon>
        <taxon>Archosauria</taxon>
        <taxon>Dinosauria</taxon>
        <taxon>Saurischia</taxon>
        <taxon>Theropoda</taxon>
        <taxon>Coelurosauria</taxon>
        <taxon>Aves</taxon>
        <taxon>Neognathae</taxon>
        <taxon>Neoaves</taxon>
        <taxon>Telluraves</taxon>
        <taxon>Australaves</taxon>
        <taxon>Passeriformes</taxon>
        <taxon>Sylvioidea</taxon>
        <taxon>Alaudidae</taxon>
        <taxon>Alaudala</taxon>
    </lineage>
</organism>
<evidence type="ECO:0000256" key="2">
    <source>
        <dbReference type="ARBA" id="ARBA00005676"/>
    </source>
</evidence>
<proteinExistence type="inferred from homology"/>
<feature type="compositionally biased region" description="Basic residues" evidence="14">
    <location>
        <begin position="227"/>
        <end position="238"/>
    </location>
</feature>
<evidence type="ECO:0000256" key="7">
    <source>
        <dbReference type="ARBA" id="ARBA00022912"/>
    </source>
</evidence>
<dbReference type="Gene3D" id="1.25.40.820">
    <property type="match status" value="1"/>
</dbReference>
<name>A0A7L2C8L8_9PASS</name>
<comment type="subunit">
    <text evidence="13">Associates with the RNA polymerase II complex.</text>
</comment>
<feature type="non-terminal residue" evidence="16">
    <location>
        <position position="597"/>
    </location>
</feature>
<dbReference type="AlphaFoldDB" id="A0A7L2C8L8"/>
<evidence type="ECO:0000256" key="6">
    <source>
        <dbReference type="ARBA" id="ARBA00022833"/>
    </source>
</evidence>
<keyword evidence="8 13" id="KW-0539">Nucleus</keyword>
<keyword evidence="3 13" id="KW-0479">Metal-binding</keyword>
<reference evidence="16 17" key="1">
    <citation type="submission" date="2019-09" db="EMBL/GenBank/DDBJ databases">
        <title>Bird 10,000 Genomes (B10K) Project - Family phase.</title>
        <authorList>
            <person name="Zhang G."/>
        </authorList>
    </citation>
    <scope>NUCLEOTIDE SEQUENCE [LARGE SCALE GENOMIC DNA]</scope>
    <source>
        <strain evidence="16">B10K-DU-001-15</strain>
        <tissue evidence="16">Muscle</tissue>
    </source>
</reference>
<comment type="catalytic activity">
    <reaction evidence="11 13">
        <text>O-phospho-L-threonyl-[protein] + H2O = L-threonyl-[protein] + phosphate</text>
        <dbReference type="Rhea" id="RHEA:47004"/>
        <dbReference type="Rhea" id="RHEA-COMP:11060"/>
        <dbReference type="Rhea" id="RHEA-COMP:11605"/>
        <dbReference type="ChEBI" id="CHEBI:15377"/>
        <dbReference type="ChEBI" id="CHEBI:30013"/>
        <dbReference type="ChEBI" id="CHEBI:43474"/>
        <dbReference type="ChEBI" id="CHEBI:61977"/>
        <dbReference type="EC" id="3.1.3.16"/>
    </reaction>
</comment>
<dbReference type="PROSITE" id="PS51479">
    <property type="entry name" value="ZF_RTR1"/>
    <property type="match status" value="1"/>
</dbReference>
<protein>
    <recommendedName>
        <fullName evidence="13">RNA polymerase II subunit B1 CTD phosphatase RPAP2 homolog</fullName>
        <ecNumber evidence="13">3.1.3.16</ecNumber>
    </recommendedName>
</protein>
<dbReference type="GO" id="GO:0008270">
    <property type="term" value="F:zinc ion binding"/>
    <property type="evidence" value="ECO:0007669"/>
    <property type="project" value="UniProtKB-KW"/>
</dbReference>
<dbReference type="GO" id="GO:0008420">
    <property type="term" value="F:RNA polymerase II CTD heptapeptide repeat phosphatase activity"/>
    <property type="evidence" value="ECO:0007669"/>
    <property type="project" value="UniProtKB-UniRule"/>
</dbReference>
<evidence type="ECO:0000256" key="3">
    <source>
        <dbReference type="ARBA" id="ARBA00022723"/>
    </source>
</evidence>
<evidence type="ECO:0000256" key="14">
    <source>
        <dbReference type="SAM" id="MobiDB-lite"/>
    </source>
</evidence>
<dbReference type="Proteomes" id="UP000571582">
    <property type="component" value="Unassembled WGS sequence"/>
</dbReference>
<evidence type="ECO:0000259" key="15">
    <source>
        <dbReference type="PROSITE" id="PS51479"/>
    </source>
</evidence>
<dbReference type="GO" id="GO:0005737">
    <property type="term" value="C:cytoplasm"/>
    <property type="evidence" value="ECO:0007669"/>
    <property type="project" value="TreeGrafter"/>
</dbReference>
<dbReference type="Pfam" id="PF04181">
    <property type="entry name" value="RPAP2_Rtr1"/>
    <property type="match status" value="1"/>
</dbReference>
<feature type="compositionally biased region" description="Polar residues" evidence="14">
    <location>
        <begin position="211"/>
        <end position="223"/>
    </location>
</feature>
<comment type="function">
    <text evidence="9">Protein phosphatase that displays CTD phosphatase activity and regulates transcription of snRNA genes. Recognizes and binds phosphorylated 'Ser-7' of the C-terminal heptapeptide repeat domain (CTD) of the largest RNA polymerase II subunit POLR2A, and mediates dephosphorylation of 'Ser-5' of the CTD, thereby promoting transcription of snRNA genes. Downstream of EIF2AK3/PERK, dephosphorylates ERN1, a sensor for the endoplasmic reticulum unfolded protein response (UPR), to abort failed ER-stress adaptation and trigger apoptosis.</text>
</comment>
<feature type="region of interest" description="Disordered" evidence="14">
    <location>
        <begin position="182"/>
        <end position="247"/>
    </location>
</feature>
<keyword evidence="4 13" id="KW-0863">Zinc-finger</keyword>
<dbReference type="EC" id="3.1.3.16" evidence="13"/>
<evidence type="ECO:0000256" key="10">
    <source>
        <dbReference type="ARBA" id="ARBA00047761"/>
    </source>
</evidence>
<keyword evidence="17" id="KW-1185">Reference proteome</keyword>
<evidence type="ECO:0000256" key="5">
    <source>
        <dbReference type="ARBA" id="ARBA00022801"/>
    </source>
</evidence>
<feature type="non-terminal residue" evidence="16">
    <location>
        <position position="1"/>
    </location>
</feature>
<evidence type="ECO:0000256" key="8">
    <source>
        <dbReference type="ARBA" id="ARBA00023242"/>
    </source>
</evidence>
<keyword evidence="7 13" id="KW-0904">Protein phosphatase</keyword>
<dbReference type="PANTHER" id="PTHR14732">
    <property type="entry name" value="RNA POLYMERASE II SUBUNIT B1 CTD PHOSPHATASE RPAP2-RELATED"/>
    <property type="match status" value="1"/>
</dbReference>
<evidence type="ECO:0000313" key="17">
    <source>
        <dbReference type="Proteomes" id="UP000571582"/>
    </source>
</evidence>
<dbReference type="PANTHER" id="PTHR14732:SF0">
    <property type="entry name" value="RNA POLYMERASE II SUBUNIT B1 CTD PHOSPHATASE RPAP2-RELATED"/>
    <property type="match status" value="1"/>
</dbReference>
<gene>
    <name evidence="16" type="primary">Rpap2_1</name>
    <name evidence="16" type="ORF">ALACHE_R14726</name>
</gene>
<dbReference type="InterPro" id="IPR038534">
    <property type="entry name" value="Rtr1/RPAP2_sf"/>
</dbReference>
<comment type="catalytic activity">
    <reaction evidence="10 13">
        <text>O-phospho-L-seryl-[protein] + H2O = L-seryl-[protein] + phosphate</text>
        <dbReference type="Rhea" id="RHEA:20629"/>
        <dbReference type="Rhea" id="RHEA-COMP:9863"/>
        <dbReference type="Rhea" id="RHEA-COMP:11604"/>
        <dbReference type="ChEBI" id="CHEBI:15377"/>
        <dbReference type="ChEBI" id="CHEBI:29999"/>
        <dbReference type="ChEBI" id="CHEBI:43474"/>
        <dbReference type="ChEBI" id="CHEBI:83421"/>
        <dbReference type="EC" id="3.1.3.16"/>
    </reaction>
</comment>
<evidence type="ECO:0000256" key="1">
    <source>
        <dbReference type="ARBA" id="ARBA00004123"/>
    </source>
</evidence>
<accession>A0A7L2C8L8</accession>
<feature type="domain" description="RTR1-type" evidence="15">
    <location>
        <begin position="60"/>
        <end position="143"/>
    </location>
</feature>
<dbReference type="GO" id="GO:0005634">
    <property type="term" value="C:nucleus"/>
    <property type="evidence" value="ECO:0007669"/>
    <property type="project" value="UniProtKB-SubCell"/>
</dbReference>
<dbReference type="InterPro" id="IPR007308">
    <property type="entry name" value="Rtr1/RPAP2_dom"/>
</dbReference>